<dbReference type="Pfam" id="PF02583">
    <property type="entry name" value="Trns_repr_metal"/>
    <property type="match status" value="1"/>
</dbReference>
<dbReference type="Gene3D" id="1.20.58.1000">
    <property type="entry name" value="Metal-sensitive repressor, helix protomer"/>
    <property type="match status" value="1"/>
</dbReference>
<evidence type="ECO:0000313" key="5">
    <source>
        <dbReference type="Proteomes" id="UP001500731"/>
    </source>
</evidence>
<comment type="similarity">
    <text evidence="1">Belongs to the CsoR family.</text>
</comment>
<name>A0ABP8PJ24_9MICO</name>
<keyword evidence="2" id="KW-0186">Copper</keyword>
<evidence type="ECO:0000256" key="3">
    <source>
        <dbReference type="SAM" id="MobiDB-lite"/>
    </source>
</evidence>
<gene>
    <name evidence="4" type="ORF">GCM10023171_23540</name>
</gene>
<evidence type="ECO:0000313" key="4">
    <source>
        <dbReference type="EMBL" id="GAA4486816.1"/>
    </source>
</evidence>
<sequence length="125" mass="14137">MLHERTPCAHPATAARIIPPDPAASRRPRGGTLDHVIEDIKKRALHRTSILEGQLRGVAKMIENEDYCIDIITQSRAIQRSLESLNKLLLENHLRTHVAHMFDEGGDPREQAIEELLKAFDFQGK</sequence>
<protein>
    <recommendedName>
        <fullName evidence="6">Metal-sensitive transcriptional regulator</fullName>
    </recommendedName>
</protein>
<dbReference type="PANTHER" id="PTHR33677">
    <property type="entry name" value="TRANSCRIPTIONAL REPRESSOR FRMR-RELATED"/>
    <property type="match status" value="1"/>
</dbReference>
<evidence type="ECO:0008006" key="6">
    <source>
        <dbReference type="Google" id="ProtNLM"/>
    </source>
</evidence>
<dbReference type="InterPro" id="IPR038390">
    <property type="entry name" value="Metal_Tscrpt_repr_sf"/>
</dbReference>
<keyword evidence="5" id="KW-1185">Reference proteome</keyword>
<organism evidence="4 5">
    <name type="scientific">Microbacterium panaciterrae</name>
    <dbReference type="NCBI Taxonomy" id="985759"/>
    <lineage>
        <taxon>Bacteria</taxon>
        <taxon>Bacillati</taxon>
        <taxon>Actinomycetota</taxon>
        <taxon>Actinomycetes</taxon>
        <taxon>Micrococcales</taxon>
        <taxon>Microbacteriaceae</taxon>
        <taxon>Microbacterium</taxon>
    </lineage>
</organism>
<reference evidence="5" key="1">
    <citation type="journal article" date="2019" name="Int. J. Syst. Evol. Microbiol.">
        <title>The Global Catalogue of Microorganisms (GCM) 10K type strain sequencing project: providing services to taxonomists for standard genome sequencing and annotation.</title>
        <authorList>
            <consortium name="The Broad Institute Genomics Platform"/>
            <consortium name="The Broad Institute Genome Sequencing Center for Infectious Disease"/>
            <person name="Wu L."/>
            <person name="Ma J."/>
        </authorList>
    </citation>
    <scope>NUCLEOTIDE SEQUENCE [LARGE SCALE GENOMIC DNA]</scope>
    <source>
        <strain evidence="5">JCM 17839</strain>
    </source>
</reference>
<comment type="caution">
    <text evidence="4">The sequence shown here is derived from an EMBL/GenBank/DDBJ whole genome shotgun (WGS) entry which is preliminary data.</text>
</comment>
<dbReference type="Proteomes" id="UP001500731">
    <property type="component" value="Unassembled WGS sequence"/>
</dbReference>
<dbReference type="EMBL" id="BAABGP010000016">
    <property type="protein sequence ID" value="GAA4486816.1"/>
    <property type="molecule type" value="Genomic_DNA"/>
</dbReference>
<dbReference type="CDD" id="cd10148">
    <property type="entry name" value="CsoR-like_DUF156"/>
    <property type="match status" value="1"/>
</dbReference>
<accession>A0ABP8PJ24</accession>
<evidence type="ECO:0000256" key="2">
    <source>
        <dbReference type="ARBA" id="ARBA00023008"/>
    </source>
</evidence>
<dbReference type="InterPro" id="IPR003735">
    <property type="entry name" value="Metal_Tscrpt_repr"/>
</dbReference>
<feature type="region of interest" description="Disordered" evidence="3">
    <location>
        <begin position="1"/>
        <end position="30"/>
    </location>
</feature>
<evidence type="ECO:0000256" key="1">
    <source>
        <dbReference type="ARBA" id="ARBA00005428"/>
    </source>
</evidence>
<proteinExistence type="inferred from homology"/>